<dbReference type="EMBL" id="CAADRM010000109">
    <property type="protein sequence ID" value="VFU15789.1"/>
    <property type="molecule type" value="Genomic_DNA"/>
</dbReference>
<name>A0A485M3X4_9ZZZZ</name>
<accession>A0A485M3X4</accession>
<evidence type="ECO:0000313" key="1">
    <source>
        <dbReference type="EMBL" id="VFU15789.1"/>
    </source>
</evidence>
<dbReference type="AlphaFoldDB" id="A0A485M3X4"/>
<proteinExistence type="predicted"/>
<organism evidence="1">
    <name type="scientific">anaerobic digester metagenome</name>
    <dbReference type="NCBI Taxonomy" id="1263854"/>
    <lineage>
        <taxon>unclassified sequences</taxon>
        <taxon>metagenomes</taxon>
        <taxon>ecological metagenomes</taxon>
    </lineage>
</organism>
<sequence length="111" mass="12801">MSEEDIRRVLDRILDLGYLDDREYAVRRARLMAEKGWGDFSIRLSLEELGIPEGMADEALSRVSKEFGEEERIARLIEKRKGLTREKLIRFLAGRGFAFDKILNILDGVDA</sequence>
<protein>
    <submittedName>
        <fullName evidence="1">Regulatory protein RecX</fullName>
    </submittedName>
</protein>
<dbReference type="InterPro" id="IPR036388">
    <property type="entry name" value="WH-like_DNA-bd_sf"/>
</dbReference>
<dbReference type="Gene3D" id="1.10.10.10">
    <property type="entry name" value="Winged helix-like DNA-binding domain superfamily/Winged helix DNA-binding domain"/>
    <property type="match status" value="1"/>
</dbReference>
<reference evidence="1" key="1">
    <citation type="submission" date="2019-03" db="EMBL/GenBank/DDBJ databases">
        <authorList>
            <person name="Hao L."/>
        </authorList>
    </citation>
    <scope>NUCLEOTIDE SEQUENCE</scope>
</reference>
<gene>
    <name evidence="1" type="primary">recX</name>
    <name evidence="1" type="ORF">SCFA_450027</name>
</gene>